<dbReference type="InterPro" id="IPR036396">
    <property type="entry name" value="Cyt_P450_sf"/>
</dbReference>
<sequence length="574" mass="63390">MVSSGSVKEHLSGLLQAFANVVGLEPSLPSLPFGLDGSDGWMTTTTSAITCAVLLAAVLMAWLVLPRRSRAAAAASHGLKPLSSLPTPPGASLLMGHLPLLARGLQMHLRLTEWTQQLGGMYRLRLAHRKVLVVTDPHVANPLLSAGPDALPKSSLLYGAAKVGSSYSGSADGIAAVTHFQDPYYREIRNTLVHAFAMEAQRKETFPNSSTAVQRMCDRWAKALSQGSSVAGGTGISVPMMDMEMQLMVLDSLLRSAFQIEMSEDELQKFVDTENEFCAEIMRRVMNPLRKYAYRWLPFLPWSKNRREVIHACIDMWQYVYDHIRARAPYSPDDRTLSALLWRLKEEYGHSDDQMTANIGTMILAGHHTTASQTGWIMYNVARNPAVQERVVEELRGAGLLTTEASPGRAVEWADLANLEYLNAVVNEGMRLNPVVGSSGTLRQADRDVDIAGIHVPKGTIVWIPVVGMHCANAVWGDGMKYRPERWLADPADGGVSSDAKAAFLPFGRGPRNCIGMSMGMVSMKVYVIEMLRRFWFDLHPCMGSEADVREREEMAFLLHVRGGMHLVPRLHVK</sequence>
<dbReference type="Gene3D" id="1.10.630.10">
    <property type="entry name" value="Cytochrome P450"/>
    <property type="match status" value="1"/>
</dbReference>
<evidence type="ECO:0008006" key="7">
    <source>
        <dbReference type="Google" id="ProtNLM"/>
    </source>
</evidence>
<evidence type="ECO:0000313" key="6">
    <source>
        <dbReference type="EMBL" id="CAD8289212.1"/>
    </source>
</evidence>
<keyword evidence="4" id="KW-0503">Monooxygenase</keyword>
<evidence type="ECO:0000256" key="4">
    <source>
        <dbReference type="RuleBase" id="RU000461"/>
    </source>
</evidence>
<proteinExistence type="inferred from homology"/>
<protein>
    <recommendedName>
        <fullName evidence="7">Cytochrome P450</fullName>
    </recommendedName>
</protein>
<keyword evidence="4" id="KW-0560">Oxidoreductase</keyword>
<dbReference type="GO" id="GO:0004497">
    <property type="term" value="F:monooxygenase activity"/>
    <property type="evidence" value="ECO:0007669"/>
    <property type="project" value="UniProtKB-KW"/>
</dbReference>
<dbReference type="PROSITE" id="PS00086">
    <property type="entry name" value="CYTOCHROME_P450"/>
    <property type="match status" value="1"/>
</dbReference>
<dbReference type="PANTHER" id="PTHR24305">
    <property type="entry name" value="CYTOCHROME P450"/>
    <property type="match status" value="1"/>
</dbReference>
<name>A0A7R9VB24_9CHLO</name>
<dbReference type="Pfam" id="PF00067">
    <property type="entry name" value="p450"/>
    <property type="match status" value="1"/>
</dbReference>
<evidence type="ECO:0000256" key="1">
    <source>
        <dbReference type="ARBA" id="ARBA00001971"/>
    </source>
</evidence>
<dbReference type="InterPro" id="IPR001128">
    <property type="entry name" value="Cyt_P450"/>
</dbReference>
<feature type="transmembrane region" description="Helical" evidence="5">
    <location>
        <begin position="47"/>
        <end position="65"/>
    </location>
</feature>
<gene>
    <name evidence="6" type="ORF">CEUR00632_LOCUS9251</name>
</gene>
<dbReference type="GO" id="GO:0020037">
    <property type="term" value="F:heme binding"/>
    <property type="evidence" value="ECO:0007669"/>
    <property type="project" value="InterPro"/>
</dbReference>
<evidence type="ECO:0000256" key="2">
    <source>
        <dbReference type="ARBA" id="ARBA00010617"/>
    </source>
</evidence>
<keyword evidence="5" id="KW-0812">Transmembrane</keyword>
<evidence type="ECO:0000256" key="3">
    <source>
        <dbReference type="PIRSR" id="PIRSR602401-1"/>
    </source>
</evidence>
<reference evidence="6" key="1">
    <citation type="submission" date="2021-01" db="EMBL/GenBank/DDBJ databases">
        <authorList>
            <person name="Corre E."/>
            <person name="Pelletier E."/>
            <person name="Niang G."/>
            <person name="Scheremetjew M."/>
            <person name="Finn R."/>
            <person name="Kale V."/>
            <person name="Holt S."/>
            <person name="Cochrane G."/>
            <person name="Meng A."/>
            <person name="Brown T."/>
            <person name="Cohen L."/>
        </authorList>
    </citation>
    <scope>NUCLEOTIDE SEQUENCE</scope>
    <source>
        <strain evidence="6">CCMP219</strain>
    </source>
</reference>
<dbReference type="InterPro" id="IPR050121">
    <property type="entry name" value="Cytochrome_P450_monoxygenase"/>
</dbReference>
<evidence type="ECO:0000256" key="5">
    <source>
        <dbReference type="SAM" id="Phobius"/>
    </source>
</evidence>
<keyword evidence="3 4" id="KW-0408">Iron</keyword>
<dbReference type="GO" id="GO:0005506">
    <property type="term" value="F:iron ion binding"/>
    <property type="evidence" value="ECO:0007669"/>
    <property type="project" value="InterPro"/>
</dbReference>
<feature type="binding site" description="axial binding residue" evidence="3">
    <location>
        <position position="514"/>
    </location>
    <ligand>
        <name>heme</name>
        <dbReference type="ChEBI" id="CHEBI:30413"/>
    </ligand>
    <ligandPart>
        <name>Fe</name>
        <dbReference type="ChEBI" id="CHEBI:18248"/>
    </ligandPart>
</feature>
<accession>A0A7R9VB24</accession>
<dbReference type="PANTHER" id="PTHR24305:SF166">
    <property type="entry name" value="CYTOCHROME P450 12A4, MITOCHONDRIAL-RELATED"/>
    <property type="match status" value="1"/>
</dbReference>
<keyword evidence="5" id="KW-0472">Membrane</keyword>
<dbReference type="PRINTS" id="PR00385">
    <property type="entry name" value="P450"/>
</dbReference>
<organism evidence="6">
    <name type="scientific">Chlamydomonas euryale</name>
    <dbReference type="NCBI Taxonomy" id="1486919"/>
    <lineage>
        <taxon>Eukaryota</taxon>
        <taxon>Viridiplantae</taxon>
        <taxon>Chlorophyta</taxon>
        <taxon>core chlorophytes</taxon>
        <taxon>Chlorophyceae</taxon>
        <taxon>CS clade</taxon>
        <taxon>Chlamydomonadales</taxon>
        <taxon>Chlamydomonadaceae</taxon>
        <taxon>Chlamydomonas</taxon>
    </lineage>
</organism>
<dbReference type="InterPro" id="IPR017972">
    <property type="entry name" value="Cyt_P450_CS"/>
</dbReference>
<keyword evidence="3 4" id="KW-0349">Heme</keyword>
<keyword evidence="3 4" id="KW-0479">Metal-binding</keyword>
<comment type="similarity">
    <text evidence="2 4">Belongs to the cytochrome P450 family.</text>
</comment>
<dbReference type="AlphaFoldDB" id="A0A7R9VB24"/>
<dbReference type="EMBL" id="HBEC01019716">
    <property type="protein sequence ID" value="CAD8289212.1"/>
    <property type="molecule type" value="Transcribed_RNA"/>
</dbReference>
<dbReference type="PRINTS" id="PR00463">
    <property type="entry name" value="EP450I"/>
</dbReference>
<dbReference type="InterPro" id="IPR002401">
    <property type="entry name" value="Cyt_P450_E_grp-I"/>
</dbReference>
<dbReference type="GO" id="GO:0016705">
    <property type="term" value="F:oxidoreductase activity, acting on paired donors, with incorporation or reduction of molecular oxygen"/>
    <property type="evidence" value="ECO:0007669"/>
    <property type="project" value="InterPro"/>
</dbReference>
<keyword evidence="5" id="KW-1133">Transmembrane helix</keyword>
<dbReference type="SUPFAM" id="SSF48264">
    <property type="entry name" value="Cytochrome P450"/>
    <property type="match status" value="1"/>
</dbReference>
<comment type="cofactor">
    <cofactor evidence="1 3">
        <name>heme</name>
        <dbReference type="ChEBI" id="CHEBI:30413"/>
    </cofactor>
</comment>